<dbReference type="NCBIfam" id="TIGR01933">
    <property type="entry name" value="hflK"/>
    <property type="match status" value="1"/>
</dbReference>
<evidence type="ECO:0000256" key="1">
    <source>
        <dbReference type="ARBA" id="ARBA00004167"/>
    </source>
</evidence>
<evidence type="ECO:0000256" key="3">
    <source>
        <dbReference type="ARBA" id="ARBA00022692"/>
    </source>
</evidence>
<evidence type="ECO:0000313" key="10">
    <source>
        <dbReference type="Proteomes" id="UP001163266"/>
    </source>
</evidence>
<keyword evidence="10" id="KW-1185">Reference proteome</keyword>
<comment type="subunit">
    <text evidence="6">HflC and HflK may interact to form a multimeric complex.</text>
</comment>
<keyword evidence="9" id="KW-0645">Protease</keyword>
<dbReference type="Gene3D" id="3.30.479.30">
    <property type="entry name" value="Band 7 domain"/>
    <property type="match status" value="1"/>
</dbReference>
<sequence length="464" mass="50405">MNTSTSYASRARSGRAVGGRIKAVSLALARLLAGTVRWTGHRLLNLNDSRWGRQLDPQANEPTRHQQGGPGGGRNDGPPDLDELWRDFNRKLSGLFGGKGGGPRPGGNGGGGGFQPDMRGAGLGAGLIAGVVVLIWLGSGFFIVQEGQQAVVMSFGKFAYTTDAGFKWRMPYPFQSHEVVPVTQLRSVEVGSASVIPATGLRDSSMLTQDENIVDIRFTVQYRLKDVRQYLFENRRPDDAVVQAAESAVREIVGRSNMDQVLYEQRDAIAADLVKLIQSQLDRLSAGILIANVNVQSVQPPEQVQAAFDDAFKAGADRERLKNEAQAYANEVIPRAQGTASRLREEAEGYRSRIVAQAEGDADRFRAILVEYEKAPGVTRDRLYLETMQQIYANTAKVLVDVRNNSNLLYLPLDKLMQQTGGAAYGSAGAAAAPSGSESTSAPSPTPADTRARDNQRTRERESR</sequence>
<accession>A0ABY6MMM5</accession>
<dbReference type="InterPro" id="IPR001107">
    <property type="entry name" value="Band_7"/>
</dbReference>
<dbReference type="GO" id="GO:0008233">
    <property type="term" value="F:peptidase activity"/>
    <property type="evidence" value="ECO:0007669"/>
    <property type="project" value="UniProtKB-KW"/>
</dbReference>
<dbReference type="SMART" id="SM00244">
    <property type="entry name" value="PHB"/>
    <property type="match status" value="1"/>
</dbReference>
<dbReference type="GO" id="GO:0006508">
    <property type="term" value="P:proteolysis"/>
    <property type="evidence" value="ECO:0007669"/>
    <property type="project" value="UniProtKB-KW"/>
</dbReference>
<feature type="compositionally biased region" description="Gly residues" evidence="7">
    <location>
        <begin position="96"/>
        <end position="114"/>
    </location>
</feature>
<feature type="domain" description="Band 7" evidence="8">
    <location>
        <begin position="139"/>
        <end position="312"/>
    </location>
</feature>
<evidence type="ECO:0000256" key="7">
    <source>
        <dbReference type="SAM" id="MobiDB-lite"/>
    </source>
</evidence>
<protein>
    <recommendedName>
        <fullName evidence="6">Protein HflK</fullName>
    </recommendedName>
</protein>
<reference evidence="9" key="1">
    <citation type="submission" date="2022-10" db="EMBL/GenBank/DDBJ databases">
        <title>Complete genome sequence of Schlegelella aquatica LMG 23380.</title>
        <authorList>
            <person name="Musilova J."/>
            <person name="Kourilova X."/>
            <person name="Bezdicek M."/>
            <person name="Hermankova K."/>
            <person name="Obruca S."/>
            <person name="Sedlar K."/>
        </authorList>
    </citation>
    <scope>NUCLEOTIDE SEQUENCE</scope>
    <source>
        <strain evidence="9">LMG 23380</strain>
    </source>
</reference>
<dbReference type="EMBL" id="CP110257">
    <property type="protein sequence ID" value="UZD53762.1"/>
    <property type="molecule type" value="Genomic_DNA"/>
</dbReference>
<name>A0ABY6MMM5_9BURK</name>
<dbReference type="Pfam" id="PF12221">
    <property type="entry name" value="HflK_N"/>
    <property type="match status" value="1"/>
</dbReference>
<keyword evidence="5 6" id="KW-0472">Membrane</keyword>
<evidence type="ECO:0000256" key="6">
    <source>
        <dbReference type="RuleBase" id="RU364113"/>
    </source>
</evidence>
<dbReference type="SUPFAM" id="SSF117892">
    <property type="entry name" value="Band 7/SPFH domain"/>
    <property type="match status" value="1"/>
</dbReference>
<dbReference type="RefSeq" id="WP_264891345.1">
    <property type="nucleotide sequence ID" value="NZ_CP110257.1"/>
</dbReference>
<dbReference type="Proteomes" id="UP001163266">
    <property type="component" value="Chromosome"/>
</dbReference>
<comment type="subcellular location">
    <subcellularLocation>
        <location evidence="1">Membrane</location>
        <topology evidence="1">Single-pass membrane protein</topology>
    </subcellularLocation>
</comment>
<keyword evidence="3 6" id="KW-0812">Transmembrane</keyword>
<feature type="region of interest" description="Disordered" evidence="7">
    <location>
        <begin position="424"/>
        <end position="464"/>
    </location>
</feature>
<evidence type="ECO:0000256" key="4">
    <source>
        <dbReference type="ARBA" id="ARBA00022989"/>
    </source>
</evidence>
<dbReference type="InterPro" id="IPR020980">
    <property type="entry name" value="Membrane_HflK_N"/>
</dbReference>
<dbReference type="InterPro" id="IPR010201">
    <property type="entry name" value="HflK"/>
</dbReference>
<evidence type="ECO:0000256" key="5">
    <source>
        <dbReference type="ARBA" id="ARBA00023136"/>
    </source>
</evidence>
<gene>
    <name evidence="9" type="primary">hflK</name>
    <name evidence="9" type="ORF">OMP39_08625</name>
</gene>
<dbReference type="Pfam" id="PF01145">
    <property type="entry name" value="Band_7"/>
    <property type="match status" value="1"/>
</dbReference>
<evidence type="ECO:0000259" key="8">
    <source>
        <dbReference type="SMART" id="SM00244"/>
    </source>
</evidence>
<dbReference type="PANTHER" id="PTHR43327:SF2">
    <property type="entry name" value="MODULATOR OF FTSH PROTEASE HFLK"/>
    <property type="match status" value="1"/>
</dbReference>
<evidence type="ECO:0000256" key="2">
    <source>
        <dbReference type="ARBA" id="ARBA00006971"/>
    </source>
</evidence>
<feature type="compositionally biased region" description="Basic and acidic residues" evidence="7">
    <location>
        <begin position="450"/>
        <end position="464"/>
    </location>
</feature>
<proteinExistence type="inferred from homology"/>
<comment type="function">
    <text evidence="6">HflC and HflK could encode or regulate a protease.</text>
</comment>
<feature type="compositionally biased region" description="Low complexity" evidence="7">
    <location>
        <begin position="424"/>
        <end position="449"/>
    </location>
</feature>
<organism evidence="9 10">
    <name type="scientific">Caldimonas aquatica</name>
    <dbReference type="NCBI Taxonomy" id="376175"/>
    <lineage>
        <taxon>Bacteria</taxon>
        <taxon>Pseudomonadati</taxon>
        <taxon>Pseudomonadota</taxon>
        <taxon>Betaproteobacteria</taxon>
        <taxon>Burkholderiales</taxon>
        <taxon>Sphaerotilaceae</taxon>
        <taxon>Caldimonas</taxon>
    </lineage>
</organism>
<dbReference type="InterPro" id="IPR050710">
    <property type="entry name" value="Band7/mec-2_domain"/>
</dbReference>
<evidence type="ECO:0000313" key="9">
    <source>
        <dbReference type="EMBL" id="UZD53762.1"/>
    </source>
</evidence>
<feature type="region of interest" description="Disordered" evidence="7">
    <location>
        <begin position="52"/>
        <end position="83"/>
    </location>
</feature>
<dbReference type="InterPro" id="IPR036013">
    <property type="entry name" value="Band_7/SPFH_dom_sf"/>
</dbReference>
<comment type="similarity">
    <text evidence="2 6">Belongs to the band 7/mec-2 family. HflK subfamily.</text>
</comment>
<feature type="region of interest" description="Disordered" evidence="7">
    <location>
        <begin position="96"/>
        <end position="115"/>
    </location>
</feature>
<keyword evidence="4 6" id="KW-1133">Transmembrane helix</keyword>
<feature type="transmembrane region" description="Helical" evidence="6">
    <location>
        <begin position="123"/>
        <end position="144"/>
    </location>
</feature>
<dbReference type="CDD" id="cd03404">
    <property type="entry name" value="SPFH_HflK"/>
    <property type="match status" value="1"/>
</dbReference>
<keyword evidence="9" id="KW-0378">Hydrolase</keyword>
<dbReference type="PANTHER" id="PTHR43327">
    <property type="entry name" value="STOMATIN-LIKE PROTEIN 2, MITOCHONDRIAL"/>
    <property type="match status" value="1"/>
</dbReference>